<protein>
    <recommendedName>
        <fullName evidence="4">Tetratricopeptide repeat protein</fullName>
    </recommendedName>
</protein>
<dbReference type="EMBL" id="JABEQD010000009">
    <property type="protein sequence ID" value="MBB2169276.1"/>
    <property type="molecule type" value="Genomic_DNA"/>
</dbReference>
<reference evidence="2 3" key="1">
    <citation type="submission" date="2020-04" db="EMBL/GenBank/DDBJ databases">
        <title>Description of novel Gluconacetobacter.</title>
        <authorList>
            <person name="Sombolestani A."/>
        </authorList>
    </citation>
    <scope>NUCLEOTIDE SEQUENCE [LARGE SCALE GENOMIC DNA]</scope>
    <source>
        <strain evidence="2 3">LMG 27801</strain>
    </source>
</reference>
<dbReference type="InterPro" id="IPR019734">
    <property type="entry name" value="TPR_rpt"/>
</dbReference>
<dbReference type="Proteomes" id="UP000559860">
    <property type="component" value="Unassembled WGS sequence"/>
</dbReference>
<feature type="repeat" description="TPR" evidence="1">
    <location>
        <begin position="168"/>
        <end position="201"/>
    </location>
</feature>
<proteinExistence type="predicted"/>
<organism evidence="2 3">
    <name type="scientific">Gluconacetobacter aggeris</name>
    <dbReference type="NCBI Taxonomy" id="1286186"/>
    <lineage>
        <taxon>Bacteria</taxon>
        <taxon>Pseudomonadati</taxon>
        <taxon>Pseudomonadota</taxon>
        <taxon>Alphaproteobacteria</taxon>
        <taxon>Acetobacterales</taxon>
        <taxon>Acetobacteraceae</taxon>
        <taxon>Gluconacetobacter</taxon>
    </lineage>
</organism>
<sequence length="220" mass="23380">MAVPFFFGDAKTRACPRIAGGWRGFSRVRAMLAALLWLGGAMPARADAPGAGHPAQSGPASTPDLSALTAQLAAATSRAAAADLEARLERARRHALSPTTRLLQRGAMAHLADGKALGAVEDLDDALVLQPDVAILWRDRAQARLAARDLTGAIADLGVALQRDGRDAVAWRLLSAVEEQRGDWQAAERAWQRVMALDPMVDGGRANGERLHLKAFGRPT</sequence>
<dbReference type="SUPFAM" id="SSF48452">
    <property type="entry name" value="TPR-like"/>
    <property type="match status" value="1"/>
</dbReference>
<dbReference type="PROSITE" id="PS50005">
    <property type="entry name" value="TPR"/>
    <property type="match status" value="1"/>
</dbReference>
<evidence type="ECO:0000313" key="3">
    <source>
        <dbReference type="Proteomes" id="UP000559860"/>
    </source>
</evidence>
<keyword evidence="3" id="KW-1185">Reference proteome</keyword>
<keyword evidence="1" id="KW-0802">TPR repeat</keyword>
<gene>
    <name evidence="2" type="ORF">HLH36_13075</name>
</gene>
<dbReference type="InterPro" id="IPR011990">
    <property type="entry name" value="TPR-like_helical_dom_sf"/>
</dbReference>
<accession>A0A7W4IUG4</accession>
<evidence type="ECO:0000313" key="2">
    <source>
        <dbReference type="EMBL" id="MBB2169276.1"/>
    </source>
</evidence>
<evidence type="ECO:0000256" key="1">
    <source>
        <dbReference type="PROSITE-ProRule" id="PRU00339"/>
    </source>
</evidence>
<dbReference type="AlphaFoldDB" id="A0A7W4IUG4"/>
<name>A0A7W4IUG4_9PROT</name>
<evidence type="ECO:0008006" key="4">
    <source>
        <dbReference type="Google" id="ProtNLM"/>
    </source>
</evidence>
<dbReference type="Gene3D" id="1.25.40.10">
    <property type="entry name" value="Tetratricopeptide repeat domain"/>
    <property type="match status" value="1"/>
</dbReference>
<comment type="caution">
    <text evidence="2">The sequence shown here is derived from an EMBL/GenBank/DDBJ whole genome shotgun (WGS) entry which is preliminary data.</text>
</comment>